<keyword evidence="14" id="KW-1185">Reference proteome</keyword>
<evidence type="ECO:0000256" key="7">
    <source>
        <dbReference type="ARBA" id="ARBA00023121"/>
    </source>
</evidence>
<evidence type="ECO:0000256" key="5">
    <source>
        <dbReference type="ARBA" id="ARBA00022927"/>
    </source>
</evidence>
<dbReference type="Gene3D" id="2.30.29.30">
    <property type="entry name" value="Pleckstrin-homology domain (PH domain)/Phosphotyrosine-binding domain (PTB)"/>
    <property type="match status" value="1"/>
</dbReference>
<evidence type="ECO:0000259" key="12">
    <source>
        <dbReference type="PROSITE" id="PS50003"/>
    </source>
</evidence>
<evidence type="ECO:0000256" key="11">
    <source>
        <dbReference type="SAM" id="MobiDB-lite"/>
    </source>
</evidence>
<dbReference type="GO" id="GO:1902388">
    <property type="term" value="F:ceramide 1-phosphate transfer activity"/>
    <property type="evidence" value="ECO:0007669"/>
    <property type="project" value="TreeGrafter"/>
</dbReference>
<name>A0A6B0R4W9_9CETA</name>
<keyword evidence="8" id="KW-0472">Membrane</keyword>
<dbReference type="AlphaFoldDB" id="A0A6B0R4W9"/>
<dbReference type="GO" id="GO:0005829">
    <property type="term" value="C:cytosol"/>
    <property type="evidence" value="ECO:0007669"/>
    <property type="project" value="TreeGrafter"/>
</dbReference>
<comment type="subcellular location">
    <subcellularLocation>
        <location evidence="2">Golgi apparatus</location>
        <location evidence="2">trans-Golgi network membrane</location>
    </subcellularLocation>
    <subcellularLocation>
        <location evidence="1">Membrane</location>
        <topology evidence="1">Peripheral membrane protein</topology>
    </subcellularLocation>
</comment>
<dbReference type="InterPro" id="IPR011993">
    <property type="entry name" value="PH-like_dom_sf"/>
</dbReference>
<keyword evidence="7" id="KW-0446">Lipid-binding</keyword>
<evidence type="ECO:0000256" key="2">
    <source>
        <dbReference type="ARBA" id="ARBA00004198"/>
    </source>
</evidence>
<dbReference type="InterPro" id="IPR036497">
    <property type="entry name" value="GLTP_sf"/>
</dbReference>
<dbReference type="EMBL" id="VBQZ03000025">
    <property type="protein sequence ID" value="MXQ85238.1"/>
    <property type="molecule type" value="Genomic_DNA"/>
</dbReference>
<evidence type="ECO:0000256" key="4">
    <source>
        <dbReference type="ARBA" id="ARBA00022448"/>
    </source>
</evidence>
<keyword evidence="5" id="KW-0653">Protein transport</keyword>
<dbReference type="InterPro" id="IPR001849">
    <property type="entry name" value="PH_domain"/>
</dbReference>
<dbReference type="CDD" id="cd01247">
    <property type="entry name" value="PH_FAPP1_FAPP2"/>
    <property type="match status" value="1"/>
</dbReference>
<feature type="region of interest" description="Disordered" evidence="11">
    <location>
        <begin position="295"/>
        <end position="326"/>
    </location>
</feature>
<dbReference type="Pfam" id="PF08718">
    <property type="entry name" value="GLTP"/>
    <property type="match status" value="1"/>
</dbReference>
<comment type="caution">
    <text evidence="13">The sequence shown here is derived from an EMBL/GenBank/DDBJ whole genome shotgun (WGS) entry which is preliminary data.</text>
</comment>
<reference evidence="13" key="1">
    <citation type="submission" date="2019-10" db="EMBL/GenBank/DDBJ databases">
        <title>The sequence and de novo assembly of the wild yak genome.</title>
        <authorList>
            <person name="Liu Y."/>
        </authorList>
    </citation>
    <scope>NUCLEOTIDE SEQUENCE [LARGE SCALE GENOMIC DNA]</scope>
    <source>
        <strain evidence="13">WY2019</strain>
    </source>
</reference>
<evidence type="ECO:0000313" key="13">
    <source>
        <dbReference type="EMBL" id="MXQ85238.1"/>
    </source>
</evidence>
<dbReference type="Pfam" id="PF00169">
    <property type="entry name" value="PH"/>
    <property type="match status" value="1"/>
</dbReference>
<proteinExistence type="predicted"/>
<dbReference type="GO" id="GO:1902387">
    <property type="term" value="F:ceramide 1-phosphate binding"/>
    <property type="evidence" value="ECO:0007669"/>
    <property type="project" value="TreeGrafter"/>
</dbReference>
<gene>
    <name evidence="13" type="ORF">E5288_WYG014355</name>
</gene>
<comment type="subunit">
    <text evidence="10">Homodimer. Interacts with ARF1; the interaction together with phosphatidylinositol 4-phosphate binding is required for FAPP2 GlcCer transfer ability.</text>
</comment>
<dbReference type="Proteomes" id="UP000322234">
    <property type="component" value="Unassembled WGS sequence"/>
</dbReference>
<sequence>MEGVLYKWTNYLSGWQPRWFLLCGGILSYYDSPEDAWKGCKGSIQMAVCEIQVHSVDNTRMDLIIPGEQYFYLKARSVAERQRWLVALGSAKACLTDNKKTEAVMTVAEPSVPGWVECRTSEEAAEFAENTENLKTKMSELRLYCDLLVQQVDKTKEVTTTGVSSSEEGIDVGTLLKSTCNTFLKTLEECMQIANAAFTSELLYRTPPGSPQLAMLKSNKMKHPIVPIHNSLERQMELNSCENGSLNMEINDDEEILVRNKSSLCLKPAETDCSISSEENTDDNITVQGEMMKEDGEESLGNHDSDLAQPELHSTSSSPESHWEEDQEVIPTFFSTMNTSFSDIELLEDSGIPTEAFLASCYAVVPVLDKLGPTVFAPVKMDLVGNIKKVNQKYITNKEEFTTLQKIVLHEVEADVAQVRNSATEALLWLKRGLKFLKGFLTEVKNGEKDIQTALNNAYGKTLRQHHGWVVRGVFALALRAAPSYEDFVAALTIKEGDHQKAAFSVGMQRDLSLYLPAMEKQLAILDTLYEVHGLESDEVYYGVSCDKKGDLEVILLLPRRLMSQSRGMFDATCEYGYVFYLFYYLLQEHEYTCKIYA</sequence>
<organism evidence="13 14">
    <name type="scientific">Bos mutus</name>
    <name type="common">wild yak</name>
    <dbReference type="NCBI Taxonomy" id="72004"/>
    <lineage>
        <taxon>Eukaryota</taxon>
        <taxon>Metazoa</taxon>
        <taxon>Chordata</taxon>
        <taxon>Craniata</taxon>
        <taxon>Vertebrata</taxon>
        <taxon>Euteleostomi</taxon>
        <taxon>Mammalia</taxon>
        <taxon>Eutheria</taxon>
        <taxon>Laurasiatheria</taxon>
        <taxon>Artiodactyla</taxon>
        <taxon>Ruminantia</taxon>
        <taxon>Pecora</taxon>
        <taxon>Bovidae</taxon>
        <taxon>Bovinae</taxon>
        <taxon>Bos</taxon>
    </lineage>
</organism>
<evidence type="ECO:0000256" key="10">
    <source>
        <dbReference type="ARBA" id="ARBA00046872"/>
    </source>
</evidence>
<dbReference type="GO" id="GO:0015031">
    <property type="term" value="P:protein transport"/>
    <property type="evidence" value="ECO:0007669"/>
    <property type="project" value="UniProtKB-KW"/>
</dbReference>
<dbReference type="PANTHER" id="PTHR10219:SF25">
    <property type="entry name" value="PLECKSTRIN HOMOLOGY DOMAIN-CONTAINING FAMILY A MEMBER 8"/>
    <property type="match status" value="1"/>
</dbReference>
<dbReference type="FunFam" id="1.10.3520.10:FF:000001">
    <property type="entry name" value="Pleckstrin domain-containing family A member 8"/>
    <property type="match status" value="1"/>
</dbReference>
<evidence type="ECO:0000256" key="9">
    <source>
        <dbReference type="ARBA" id="ARBA00031032"/>
    </source>
</evidence>
<dbReference type="GO" id="GO:0005794">
    <property type="term" value="C:Golgi apparatus"/>
    <property type="evidence" value="ECO:0007669"/>
    <property type="project" value="UniProtKB-SubCell"/>
</dbReference>
<feature type="domain" description="PH" evidence="12">
    <location>
        <begin position="1"/>
        <end position="93"/>
    </location>
</feature>
<evidence type="ECO:0000256" key="6">
    <source>
        <dbReference type="ARBA" id="ARBA00023034"/>
    </source>
</evidence>
<dbReference type="GO" id="GO:0016020">
    <property type="term" value="C:membrane"/>
    <property type="evidence" value="ECO:0007669"/>
    <property type="project" value="UniProtKB-SubCell"/>
</dbReference>
<keyword evidence="6" id="KW-0333">Golgi apparatus</keyword>
<keyword evidence="4" id="KW-0813">Transport</keyword>
<dbReference type="SMART" id="SM00233">
    <property type="entry name" value="PH"/>
    <property type="match status" value="1"/>
</dbReference>
<dbReference type="FunFam" id="2.30.29.30:FF:000085">
    <property type="entry name" value="Pleckstrin homology domain-containing family A member 8"/>
    <property type="match status" value="1"/>
</dbReference>
<dbReference type="PROSITE" id="PS50003">
    <property type="entry name" value="PH_DOMAIN"/>
    <property type="match status" value="1"/>
</dbReference>
<protein>
    <recommendedName>
        <fullName evidence="3">Pleckstrin homology domain-containing family A member 8</fullName>
    </recommendedName>
    <alternativeName>
        <fullName evidence="9">Phosphatidylinositol-four-phosphate adapter protein 2</fullName>
    </alternativeName>
</protein>
<dbReference type="Gene3D" id="1.10.3520.10">
    <property type="entry name" value="Glycolipid transfer protein"/>
    <property type="match status" value="1"/>
</dbReference>
<evidence type="ECO:0000313" key="14">
    <source>
        <dbReference type="Proteomes" id="UP000322234"/>
    </source>
</evidence>
<evidence type="ECO:0000256" key="1">
    <source>
        <dbReference type="ARBA" id="ARBA00004170"/>
    </source>
</evidence>
<dbReference type="InterPro" id="IPR014830">
    <property type="entry name" value="Glycolipid_transfer_prot_dom"/>
</dbReference>
<evidence type="ECO:0000256" key="8">
    <source>
        <dbReference type="ARBA" id="ARBA00023136"/>
    </source>
</evidence>
<evidence type="ECO:0000256" key="3">
    <source>
        <dbReference type="ARBA" id="ARBA00016588"/>
    </source>
</evidence>
<dbReference type="SUPFAM" id="SSF110004">
    <property type="entry name" value="Glycolipid transfer protein, GLTP"/>
    <property type="match status" value="1"/>
</dbReference>
<dbReference type="PANTHER" id="PTHR10219">
    <property type="entry name" value="GLYCOLIPID TRANSFER PROTEIN-RELATED"/>
    <property type="match status" value="1"/>
</dbReference>
<dbReference type="SUPFAM" id="SSF50729">
    <property type="entry name" value="PH domain-like"/>
    <property type="match status" value="1"/>
</dbReference>
<accession>A0A6B0R4W9</accession>